<protein>
    <submittedName>
        <fullName evidence="2">Uncharacterized protein</fullName>
    </submittedName>
</protein>
<reference evidence="3" key="2">
    <citation type="submission" date="2024-04" db="EMBL/GenBank/DDBJ databases">
        <authorList>
            <person name="Chen Y."/>
            <person name="Shah S."/>
            <person name="Dougan E. K."/>
            <person name="Thang M."/>
            <person name="Chan C."/>
        </authorList>
    </citation>
    <scope>NUCLEOTIDE SEQUENCE [LARGE SCALE GENOMIC DNA]</scope>
</reference>
<evidence type="ECO:0000313" key="2">
    <source>
        <dbReference type="EMBL" id="CAI4004282.1"/>
    </source>
</evidence>
<comment type="caution">
    <text evidence="2">The sequence shown here is derived from an EMBL/GenBank/DDBJ whole genome shotgun (WGS) entry which is preliminary data.</text>
</comment>
<feature type="compositionally biased region" description="Low complexity" evidence="1">
    <location>
        <begin position="297"/>
        <end position="312"/>
    </location>
</feature>
<sequence>MAPFATPAFLALATATGIFRVAGSVPALLRVRTSRALGANTFSTIQVRFGQRAKYHWYNIGLEIAGTWSEMMVQVDPTLQLVQLRTLGTDAWRMSQLEVVVPSGGSNVTYLPQCCVPLWLDSDNVFAVRMVTIFLGQRPPLPMPVVRTGPGFQLQRRNAGCSNWKESRLGFSYEKDVGNCAAVCHATKHCVAFEIVTNASCRPMWTDQFLGTQRTVPSVDIGILKGKGYCQLLSQKCQPFHLGMDCWDQYEMIDRGWHKAATFAVGIVPPVVLLLAYIVASCRSQWKRGAAQNGHLVSDSDVASDGSGSDSSTESGECAQNHWEDPAWAAITMQQLLDLHQKARQEFQDEFPNITMHHVNARILQPLCEKHGKCYAHIVNAEEPLLLNVFVSHAWQEGFDEFVQYVASPFRHWSLQPNLWICATALIQSRDASKVSAQVGVGEHPEAAPFTRALLRAGRLLVVRNQAVNLFERIWCCWELFKAYEIGLVATPGALMITGPADTNMAPVKIQQALASDPEDKKRIMRHIHQMARDRNGPSIEQINQTLTHIKFFRQEVVFSHSATASDFSDD</sequence>
<reference evidence="2" key="1">
    <citation type="submission" date="2022-10" db="EMBL/GenBank/DDBJ databases">
        <authorList>
            <person name="Chen Y."/>
            <person name="Dougan E. K."/>
            <person name="Chan C."/>
            <person name="Rhodes N."/>
            <person name="Thang M."/>
        </authorList>
    </citation>
    <scope>NUCLEOTIDE SEQUENCE</scope>
</reference>
<dbReference type="AlphaFoldDB" id="A0A9P1D4M3"/>
<keyword evidence="4" id="KW-1185">Reference proteome</keyword>
<dbReference type="Proteomes" id="UP001152797">
    <property type="component" value="Unassembled WGS sequence"/>
</dbReference>
<dbReference type="EMBL" id="CAMXCT030003402">
    <property type="protein sequence ID" value="CAL4791594.1"/>
    <property type="molecule type" value="Genomic_DNA"/>
</dbReference>
<organism evidence="2">
    <name type="scientific">Cladocopium goreaui</name>
    <dbReference type="NCBI Taxonomy" id="2562237"/>
    <lineage>
        <taxon>Eukaryota</taxon>
        <taxon>Sar</taxon>
        <taxon>Alveolata</taxon>
        <taxon>Dinophyceae</taxon>
        <taxon>Suessiales</taxon>
        <taxon>Symbiodiniaceae</taxon>
        <taxon>Cladocopium</taxon>
    </lineage>
</organism>
<evidence type="ECO:0000313" key="3">
    <source>
        <dbReference type="EMBL" id="CAL1157657.1"/>
    </source>
</evidence>
<proteinExistence type="predicted"/>
<dbReference type="EMBL" id="CAMXCT020003402">
    <property type="protein sequence ID" value="CAL1157657.1"/>
    <property type="molecule type" value="Genomic_DNA"/>
</dbReference>
<accession>A0A9P1D4M3</accession>
<dbReference type="OrthoDB" id="424150at2759"/>
<gene>
    <name evidence="2" type="ORF">C1SCF055_LOCUS30082</name>
</gene>
<evidence type="ECO:0000256" key="1">
    <source>
        <dbReference type="SAM" id="MobiDB-lite"/>
    </source>
</evidence>
<feature type="region of interest" description="Disordered" evidence="1">
    <location>
        <begin position="297"/>
        <end position="318"/>
    </location>
</feature>
<dbReference type="EMBL" id="CAMXCT010003402">
    <property type="protein sequence ID" value="CAI4004282.1"/>
    <property type="molecule type" value="Genomic_DNA"/>
</dbReference>
<name>A0A9P1D4M3_9DINO</name>
<evidence type="ECO:0000313" key="4">
    <source>
        <dbReference type="Proteomes" id="UP001152797"/>
    </source>
</evidence>